<dbReference type="PROSITE" id="PS51671">
    <property type="entry name" value="ACT"/>
    <property type="match status" value="1"/>
</dbReference>
<dbReference type="FunFam" id="1.10.3210.10:FF:000001">
    <property type="entry name" value="GTP pyrophosphokinase RelA"/>
    <property type="match status" value="1"/>
</dbReference>
<gene>
    <name evidence="9" type="ORF">E3W66_06435</name>
</gene>
<dbReference type="CDD" id="cd00077">
    <property type="entry name" value="HDc"/>
    <property type="match status" value="1"/>
</dbReference>
<dbReference type="Gene3D" id="3.30.460.10">
    <property type="entry name" value="Beta Polymerase, domain 2"/>
    <property type="match status" value="1"/>
</dbReference>
<dbReference type="SMART" id="SM00471">
    <property type="entry name" value="HDc"/>
    <property type="match status" value="1"/>
</dbReference>
<evidence type="ECO:0000313" key="10">
    <source>
        <dbReference type="Proteomes" id="UP000298133"/>
    </source>
</evidence>
<dbReference type="CDD" id="cd04876">
    <property type="entry name" value="ACT_RelA-SpoT"/>
    <property type="match status" value="1"/>
</dbReference>
<feature type="domain" description="TGS" evidence="8">
    <location>
        <begin position="385"/>
        <end position="446"/>
    </location>
</feature>
<dbReference type="EC" id="3.1.7.2" evidence="3"/>
<evidence type="ECO:0000256" key="5">
    <source>
        <dbReference type="RuleBase" id="RU003847"/>
    </source>
</evidence>
<dbReference type="Pfam" id="PF13328">
    <property type="entry name" value="HD_4"/>
    <property type="match status" value="1"/>
</dbReference>
<evidence type="ECO:0000259" key="8">
    <source>
        <dbReference type="PROSITE" id="PS51880"/>
    </source>
</evidence>
<comment type="caution">
    <text evidence="9">The sequence shown here is derived from an EMBL/GenBank/DDBJ whole genome shotgun (WGS) entry which is preliminary data.</text>
</comment>
<proteinExistence type="inferred from homology"/>
<dbReference type="NCBIfam" id="TIGR00691">
    <property type="entry name" value="spoT_relA"/>
    <property type="match status" value="1"/>
</dbReference>
<dbReference type="Pfam" id="PF02824">
    <property type="entry name" value="TGS"/>
    <property type="match status" value="1"/>
</dbReference>
<dbReference type="GO" id="GO:0008728">
    <property type="term" value="F:GTP diphosphokinase activity"/>
    <property type="evidence" value="ECO:0007669"/>
    <property type="project" value="TreeGrafter"/>
</dbReference>
<dbReference type="InterPro" id="IPR007685">
    <property type="entry name" value="RelA_SpoT"/>
</dbReference>
<evidence type="ECO:0000256" key="4">
    <source>
        <dbReference type="ARBA" id="ARBA00047968"/>
    </source>
</evidence>
<evidence type="ECO:0000313" key="9">
    <source>
        <dbReference type="EMBL" id="TFH67880.1"/>
    </source>
</evidence>
<dbReference type="EMBL" id="SPIA01000002">
    <property type="protein sequence ID" value="TFH67880.1"/>
    <property type="molecule type" value="Genomic_DNA"/>
</dbReference>
<keyword evidence="10" id="KW-1185">Reference proteome</keyword>
<dbReference type="SUPFAM" id="SSF81271">
    <property type="entry name" value="TGS-like"/>
    <property type="match status" value="1"/>
</dbReference>
<evidence type="ECO:0000256" key="1">
    <source>
        <dbReference type="ARBA" id="ARBA00022801"/>
    </source>
</evidence>
<dbReference type="CDD" id="cd05399">
    <property type="entry name" value="NT_Rel-Spo_like"/>
    <property type="match status" value="1"/>
</dbReference>
<dbReference type="InterPro" id="IPR043519">
    <property type="entry name" value="NT_sf"/>
</dbReference>
<dbReference type="FunFam" id="3.10.20.30:FF:000002">
    <property type="entry name" value="GTP pyrophosphokinase (RelA/SpoT)"/>
    <property type="match status" value="1"/>
</dbReference>
<comment type="pathway">
    <text evidence="2">Purine metabolism; ppGpp biosynthesis; ppGpp from GDP: step 1/1.</text>
</comment>
<dbReference type="InterPro" id="IPR004811">
    <property type="entry name" value="RelA/Spo_fam"/>
</dbReference>
<dbReference type="PANTHER" id="PTHR21262">
    <property type="entry name" value="GUANOSINE-3',5'-BIS DIPHOSPHATE 3'-PYROPHOSPHOHYDROLASE"/>
    <property type="match status" value="1"/>
</dbReference>
<dbReference type="Gene3D" id="3.10.20.30">
    <property type="match status" value="1"/>
</dbReference>
<dbReference type="InterPro" id="IPR006674">
    <property type="entry name" value="HD_domain"/>
</dbReference>
<dbReference type="PROSITE" id="PS51831">
    <property type="entry name" value="HD"/>
    <property type="match status" value="1"/>
</dbReference>
<dbReference type="InterPro" id="IPR002912">
    <property type="entry name" value="ACT_dom"/>
</dbReference>
<protein>
    <recommendedName>
        <fullName evidence="3">guanosine-3',5'-bis(diphosphate) 3'-diphosphatase</fullName>
        <ecNumber evidence="3">3.1.7.2</ecNumber>
    </recommendedName>
</protein>
<dbReference type="Gene3D" id="3.30.70.260">
    <property type="match status" value="1"/>
</dbReference>
<dbReference type="GO" id="GO:0015970">
    <property type="term" value="P:guanosine tetraphosphate biosynthetic process"/>
    <property type="evidence" value="ECO:0007669"/>
    <property type="project" value="UniProtKB-UniPathway"/>
</dbReference>
<dbReference type="InterPro" id="IPR012675">
    <property type="entry name" value="Beta-grasp_dom_sf"/>
</dbReference>
<accession>A0A4Y8UGP6</accession>
<dbReference type="InterPro" id="IPR012676">
    <property type="entry name" value="TGS-like"/>
</dbReference>
<dbReference type="Gene3D" id="1.10.3210.10">
    <property type="entry name" value="Hypothetical protein af1432"/>
    <property type="match status" value="1"/>
</dbReference>
<dbReference type="SMART" id="SM00954">
    <property type="entry name" value="RelA_SpoT"/>
    <property type="match status" value="1"/>
</dbReference>
<dbReference type="FunFam" id="3.30.460.10:FF:000001">
    <property type="entry name" value="GTP pyrophosphokinase RelA"/>
    <property type="match status" value="1"/>
</dbReference>
<feature type="domain" description="ACT" evidence="6">
    <location>
        <begin position="627"/>
        <end position="701"/>
    </location>
</feature>
<evidence type="ECO:0000256" key="2">
    <source>
        <dbReference type="ARBA" id="ARBA00024329"/>
    </source>
</evidence>
<dbReference type="UniPathway" id="UPA00908">
    <property type="reaction ID" value="UER00886"/>
</dbReference>
<dbReference type="PANTHER" id="PTHR21262:SF36">
    <property type="entry name" value="BIFUNCTIONAL (P)PPGPP SYNTHASE_HYDROLASE SPOT"/>
    <property type="match status" value="1"/>
</dbReference>
<dbReference type="Pfam" id="PF13291">
    <property type="entry name" value="ACT_4"/>
    <property type="match status" value="1"/>
</dbReference>
<dbReference type="CDD" id="cd01668">
    <property type="entry name" value="TGS_RSH"/>
    <property type="match status" value="1"/>
</dbReference>
<reference evidence="9 10" key="1">
    <citation type="submission" date="2019-03" db="EMBL/GenBank/DDBJ databases">
        <title>Draft genome of Gammaproteobacteria bacterium LSUCC0057, a member of the SAR92 clade.</title>
        <authorList>
            <person name="Lanclos V.C."/>
            <person name="Doiron C."/>
            <person name="Henson M.W."/>
            <person name="Thrash J.C."/>
        </authorList>
    </citation>
    <scope>NUCLEOTIDE SEQUENCE [LARGE SCALE GENOMIC DNA]</scope>
    <source>
        <strain evidence="9 10">LSUCC0057</strain>
    </source>
</reference>
<evidence type="ECO:0000256" key="3">
    <source>
        <dbReference type="ARBA" id="ARBA00024387"/>
    </source>
</evidence>
<dbReference type="SUPFAM" id="SSF109604">
    <property type="entry name" value="HD-domain/PDEase-like"/>
    <property type="match status" value="1"/>
</dbReference>
<evidence type="ECO:0000259" key="6">
    <source>
        <dbReference type="PROSITE" id="PS51671"/>
    </source>
</evidence>
<dbReference type="AlphaFoldDB" id="A0A4Y8UGP6"/>
<dbReference type="GO" id="GO:0015949">
    <property type="term" value="P:nucleobase-containing small molecule interconversion"/>
    <property type="evidence" value="ECO:0007669"/>
    <property type="project" value="UniProtKB-ARBA"/>
</dbReference>
<evidence type="ECO:0000259" key="7">
    <source>
        <dbReference type="PROSITE" id="PS51831"/>
    </source>
</evidence>
<dbReference type="Proteomes" id="UP000298133">
    <property type="component" value="Unassembled WGS sequence"/>
</dbReference>
<keyword evidence="1" id="KW-0378">Hydrolase</keyword>
<dbReference type="InterPro" id="IPR045600">
    <property type="entry name" value="RelA/SpoT_AH_RIS"/>
</dbReference>
<organism evidence="9 10">
    <name type="scientific">Gammaproteobacteria bacterium LSUCC0057</name>
    <dbReference type="NCBI Taxonomy" id="2559237"/>
    <lineage>
        <taxon>Bacteria</taxon>
        <taxon>Pseudomonadati</taxon>
        <taxon>Pseudomonadota</taxon>
        <taxon>Gammaproteobacteria</taxon>
        <taxon>Cellvibrionales</taxon>
        <taxon>Porticoccaceae</taxon>
        <taxon>SAR92 clade</taxon>
    </lineage>
</organism>
<feature type="domain" description="HD" evidence="7">
    <location>
        <begin position="44"/>
        <end position="143"/>
    </location>
</feature>
<dbReference type="InterPro" id="IPR004095">
    <property type="entry name" value="TGS"/>
</dbReference>
<sequence length="701" mass="78965">MTIEVLTAKLSAYLEPKQVRAIERAYVFSEQSHRGQLRASGDAYITHPLAVAHILADMHLDHESLMAALLHDVIEDTGVTKGQISRRFGRDVAELVDGVSKLTGIEFQTKAERQAESFQKMTLAMSRDIRVVLVKLADRLHNMRTLGALDAAKKRRVARETLEIYAPIAQRLGINDIRLEFEDLGFAAMYPLRHRRLREALKAAKQNRTELIEDIRLSIGKRLEQEQIGGSVHGREKHLWSIYRKMREKKKSFRDIMDVFALRIVVDNVDDCYRALGVVHNLYKPVPGEFKDYIAIPKANGYQSLHTVLVGLHGVVIEVQIRTAEMDAMANYGIAAHWEYKSSAQSKEASEKRAARWVQGLLDMQRQAGDSVEFLEHVKNDLFPDEIYLFTPKGKIIELPAKSTAVDFAYALHTRIGDSCIACRVDGQLTPLSEPLQSGQRIEIVRADGAQPNPTWLNFVVTAKARSAIRHWLKSQQHDESVDLGKRMLDQALGRYGTSYKQLKKSQIKRLLTESNASTFESVLQQIGLGNRVPLAVAKLLLPKQQFSDSDPQPLPVVIDAAEGLLLQYARCCRPIPGDPIMGHLSTGKGLVVHIDSCHNLTDIRRNAERCMPLSWSNSVNAEFSVQLKVEATPERGFIATLASRITEQDSTIEHISATDRDAYTTIIDLQLTVRDRRHLANILRRVRALTAVRRVARSRN</sequence>
<dbReference type="Pfam" id="PF19296">
    <property type="entry name" value="RelA_AH_RIS"/>
    <property type="match status" value="1"/>
</dbReference>
<comment type="function">
    <text evidence="5">In eubacteria ppGpp (guanosine 3'-diphosphate 5'-diphosphate) is a mediator of the stringent response that coordinates a variety of cellular activities in response to changes in nutritional abundance.</text>
</comment>
<dbReference type="GO" id="GO:0005886">
    <property type="term" value="C:plasma membrane"/>
    <property type="evidence" value="ECO:0007669"/>
    <property type="project" value="TreeGrafter"/>
</dbReference>
<dbReference type="InterPro" id="IPR033655">
    <property type="entry name" value="TGS_RelA/SpoT"/>
</dbReference>
<dbReference type="InterPro" id="IPR003607">
    <property type="entry name" value="HD/PDEase_dom"/>
</dbReference>
<dbReference type="OrthoDB" id="9805041at2"/>
<dbReference type="SUPFAM" id="SSF81301">
    <property type="entry name" value="Nucleotidyltransferase"/>
    <property type="match status" value="1"/>
</dbReference>
<comment type="catalytic activity">
    <reaction evidence="4">
        <text>guanosine 3',5'-bis(diphosphate) + H2O = GDP + diphosphate + H(+)</text>
        <dbReference type="Rhea" id="RHEA:14253"/>
        <dbReference type="ChEBI" id="CHEBI:15377"/>
        <dbReference type="ChEBI" id="CHEBI:15378"/>
        <dbReference type="ChEBI" id="CHEBI:33019"/>
        <dbReference type="ChEBI" id="CHEBI:58189"/>
        <dbReference type="ChEBI" id="CHEBI:77828"/>
        <dbReference type="EC" id="3.1.7.2"/>
    </reaction>
</comment>
<comment type="similarity">
    <text evidence="5">Belongs to the relA/spoT family.</text>
</comment>
<dbReference type="GO" id="GO:0008893">
    <property type="term" value="F:guanosine-3',5'-bis(diphosphate) 3'-diphosphatase activity"/>
    <property type="evidence" value="ECO:0007669"/>
    <property type="project" value="UniProtKB-EC"/>
</dbReference>
<dbReference type="PROSITE" id="PS51880">
    <property type="entry name" value="TGS"/>
    <property type="match status" value="1"/>
</dbReference>
<dbReference type="Pfam" id="PF04607">
    <property type="entry name" value="RelA_SpoT"/>
    <property type="match status" value="1"/>
</dbReference>
<dbReference type="GO" id="GO:0042594">
    <property type="term" value="P:response to starvation"/>
    <property type="evidence" value="ECO:0007669"/>
    <property type="project" value="TreeGrafter"/>
</dbReference>
<name>A0A4Y8UGP6_9GAMM</name>